<keyword evidence="6" id="KW-0175">Coiled coil</keyword>
<feature type="compositionally biased region" description="Basic and acidic residues" evidence="7">
    <location>
        <begin position="752"/>
        <end position="832"/>
    </location>
</feature>
<feature type="region of interest" description="Disordered" evidence="7">
    <location>
        <begin position="752"/>
        <end position="936"/>
    </location>
</feature>
<comment type="subunit">
    <text evidence="6">Component of the eukaryotic translation initiation factor 3 (eIF-3) complex.</text>
</comment>
<comment type="caution">
    <text evidence="9">The sequence shown here is derived from an EMBL/GenBank/DDBJ whole genome shotgun (WGS) entry which is preliminary data.</text>
</comment>
<organism evidence="9 10">
    <name type="scientific">Brachionus calyciflorus</name>
    <dbReference type="NCBI Taxonomy" id="104777"/>
    <lineage>
        <taxon>Eukaryota</taxon>
        <taxon>Metazoa</taxon>
        <taxon>Spiralia</taxon>
        <taxon>Gnathifera</taxon>
        <taxon>Rotifera</taxon>
        <taxon>Eurotatoria</taxon>
        <taxon>Monogononta</taxon>
        <taxon>Pseudotrocha</taxon>
        <taxon>Ploima</taxon>
        <taxon>Brachionidae</taxon>
        <taxon>Brachionus</taxon>
    </lineage>
</organism>
<evidence type="ECO:0000256" key="4">
    <source>
        <dbReference type="ARBA" id="ARBA00022884"/>
    </source>
</evidence>
<dbReference type="OrthoDB" id="18884at2759"/>
<evidence type="ECO:0000313" key="9">
    <source>
        <dbReference type="EMBL" id="CAF0741705.1"/>
    </source>
</evidence>
<dbReference type="FunFam" id="4.10.860.10:FF:000001">
    <property type="entry name" value="Eukaryotic translation initiation factor 3 subunit A"/>
    <property type="match status" value="1"/>
</dbReference>
<dbReference type="PROSITE" id="PS50250">
    <property type="entry name" value="PCI"/>
    <property type="match status" value="1"/>
</dbReference>
<keyword evidence="5 6" id="KW-0648">Protein biosynthesis</keyword>
<keyword evidence="3 6" id="KW-0396">Initiation factor</keyword>
<dbReference type="GO" id="GO:0016282">
    <property type="term" value="C:eukaryotic 43S preinitiation complex"/>
    <property type="evidence" value="ECO:0007669"/>
    <property type="project" value="UniProtKB-UniRule"/>
</dbReference>
<evidence type="ECO:0000256" key="6">
    <source>
        <dbReference type="HAMAP-Rule" id="MF_03000"/>
    </source>
</evidence>
<evidence type="ECO:0000256" key="2">
    <source>
        <dbReference type="ARBA" id="ARBA00022490"/>
    </source>
</evidence>
<evidence type="ECO:0000313" key="10">
    <source>
        <dbReference type="Proteomes" id="UP000663879"/>
    </source>
</evidence>
<feature type="domain" description="PCI" evidence="8">
    <location>
        <begin position="317"/>
        <end position="499"/>
    </location>
</feature>
<dbReference type="GO" id="GO:0043614">
    <property type="term" value="C:multi-eIF complex"/>
    <property type="evidence" value="ECO:0007669"/>
    <property type="project" value="TreeGrafter"/>
</dbReference>
<dbReference type="GO" id="GO:0003743">
    <property type="term" value="F:translation initiation factor activity"/>
    <property type="evidence" value="ECO:0007669"/>
    <property type="project" value="UniProtKB-UniRule"/>
</dbReference>
<dbReference type="InterPro" id="IPR054711">
    <property type="entry name" value="eIF3a_PCI_TPR-like"/>
</dbReference>
<dbReference type="GO" id="GO:0071541">
    <property type="term" value="C:eukaryotic translation initiation factor 3 complex, eIF3m"/>
    <property type="evidence" value="ECO:0007669"/>
    <property type="project" value="TreeGrafter"/>
</dbReference>
<keyword evidence="2 6" id="KW-0963">Cytoplasm</keyword>
<evidence type="ECO:0000256" key="3">
    <source>
        <dbReference type="ARBA" id="ARBA00022540"/>
    </source>
</evidence>
<accession>A0A813NWK0</accession>
<name>A0A813NWK0_9BILA</name>
<dbReference type="GO" id="GO:0071540">
    <property type="term" value="C:eukaryotic translation initiation factor 3 complex, eIF3e"/>
    <property type="evidence" value="ECO:0007669"/>
    <property type="project" value="TreeGrafter"/>
</dbReference>
<reference evidence="9" key="1">
    <citation type="submission" date="2021-02" db="EMBL/GenBank/DDBJ databases">
        <authorList>
            <person name="Nowell W R."/>
        </authorList>
    </citation>
    <scope>NUCLEOTIDE SEQUENCE</scope>
    <source>
        <strain evidence="9">Ploen Becks lab</strain>
    </source>
</reference>
<dbReference type="InterPro" id="IPR027512">
    <property type="entry name" value="EIF3A"/>
</dbReference>
<dbReference type="PANTHER" id="PTHR14005:SF0">
    <property type="entry name" value="EUKARYOTIC TRANSLATION INITIATION FACTOR 3 SUBUNIT A"/>
    <property type="match status" value="1"/>
</dbReference>
<dbReference type="Gene3D" id="1.25.40.860">
    <property type="match status" value="2"/>
</dbReference>
<keyword evidence="10" id="KW-1185">Reference proteome</keyword>
<dbReference type="GO" id="GO:0033290">
    <property type="term" value="C:eukaryotic 48S preinitiation complex"/>
    <property type="evidence" value="ECO:0007669"/>
    <property type="project" value="UniProtKB-UniRule"/>
</dbReference>
<dbReference type="AlphaFoldDB" id="A0A813NWK0"/>
<protein>
    <recommendedName>
        <fullName evidence="6">Eukaryotic translation initiation factor 3 subunit A</fullName>
        <shortName evidence="6">eIF3a</shortName>
    </recommendedName>
    <alternativeName>
        <fullName evidence="6">Eukaryotic translation initiation factor 3 subunit 10</fullName>
    </alternativeName>
</protein>
<comment type="subcellular location">
    <subcellularLocation>
        <location evidence="1 6">Cytoplasm</location>
    </subcellularLocation>
</comment>
<dbReference type="GO" id="GO:0001732">
    <property type="term" value="P:formation of cytoplasmic translation initiation complex"/>
    <property type="evidence" value="ECO:0007669"/>
    <property type="project" value="UniProtKB-UniRule"/>
</dbReference>
<evidence type="ECO:0000259" key="8">
    <source>
        <dbReference type="PROSITE" id="PS50250"/>
    </source>
</evidence>
<feature type="coiled-coil region" evidence="6">
    <location>
        <begin position="572"/>
        <end position="670"/>
    </location>
</feature>
<evidence type="ECO:0000256" key="5">
    <source>
        <dbReference type="ARBA" id="ARBA00022917"/>
    </source>
</evidence>
<feature type="compositionally biased region" description="Basic and acidic residues" evidence="7">
    <location>
        <begin position="880"/>
        <end position="900"/>
    </location>
</feature>
<comment type="similarity">
    <text evidence="6">Belongs to the eIF-3 subunit A family.</text>
</comment>
<dbReference type="GO" id="GO:0002188">
    <property type="term" value="P:translation reinitiation"/>
    <property type="evidence" value="ECO:0007669"/>
    <property type="project" value="TreeGrafter"/>
</dbReference>
<evidence type="ECO:0000256" key="7">
    <source>
        <dbReference type="SAM" id="MobiDB-lite"/>
    </source>
</evidence>
<dbReference type="InterPro" id="IPR000717">
    <property type="entry name" value="PCI_dom"/>
</dbReference>
<feature type="coiled-coil region" evidence="6">
    <location>
        <begin position="695"/>
        <end position="722"/>
    </location>
</feature>
<dbReference type="Pfam" id="PF22591">
    <property type="entry name" value="eIF3a_PCI_TPR-like"/>
    <property type="match status" value="1"/>
</dbReference>
<dbReference type="GO" id="GO:0003729">
    <property type="term" value="F:mRNA binding"/>
    <property type="evidence" value="ECO:0007669"/>
    <property type="project" value="TreeGrafter"/>
</dbReference>
<keyword evidence="4 6" id="KW-0694">RNA-binding</keyword>
<dbReference type="PANTHER" id="PTHR14005">
    <property type="entry name" value="EUKARYOTIC TRANSLATION INITIATION FACTOR 3, THETA SUBUNIT"/>
    <property type="match status" value="1"/>
</dbReference>
<evidence type="ECO:0000256" key="1">
    <source>
        <dbReference type="ARBA" id="ARBA00004496"/>
    </source>
</evidence>
<gene>
    <name evidence="9" type="ORF">OXX778_LOCUS3425</name>
</gene>
<sequence length="936" mass="110423">MYFAKPESALKRAEEFMDVGKKRRALEALYEVIRSKKHRTWQKIHEEIMKKYLVLCVELKESHMAKDGLHQYKNICQNVNVKSLEESINSFLQLGEEKAEKAKKDASDANVLADVDDLENINSPESVLLKAVSGESSQDRADRDLLAPWLKFVWESYKQCLELLKNNNKLENLYHFVAKQAFSFCVRYQRKTEFRKLCETIRQHMVQSQKYANQQQIDLNKPETQHNHLEIRFLQLNYAISMELWQEAYKAVEDIYGLMILSRTKPKPGQMYNYYSKLSLIFWKAGNHLFHAVTLQKLFVLLKEQKKTITQEELTKISTKLLLATLAIPIPPNRSVIDECLDQDEVSLEKLKRLSSLLNLQQPPTRLSLLKDLQKYNVINHVFPEIRDLYKSLEVEFNPLKLSERVNKCLDYVESRTDLANESYNQYIQPIREIAVIRLLKQISQVYTSIEIERFLKLVPKGVDVYSLEKLIVDSAKVLDLQVRINHQSKSLHFGNDLYVAQKDDMPEGPSIQSMPSEQIRNQLINMNQALQQANQMILVSENKKRHEDLAVNIANVYRQTCEKHHVDLLRRKQLIEKQKEMYENIASEKERAEMEKKRQKLAELEAKARVIDYRPRQELFKGIEEEIEQKNKEEDEEIRREIEEANKAKKELMDKLKKEEKKLDHFVRACHENEVPLIVKASEQDQEERKKFWEEKEKERIENLKKEAEIQAENRDRLLRMNEDKDSFFSLILSARKTEFDRQMKEFTEKLLVSRETKLNDRKEKRKAERRAKYLKEIEDRKKAEEAERKRREDEERRRRADEQAERQRQREREIEEKMAKTELSKKEEKPAAAAPYRPRGMGGAGLARTERPSAPPAASEESAWRRRPDESSSSTNAWRREPEVEKRPSAYGRDRESTKTSGPAPTRGAWKEAGTKSRRDEKKDEDVWRRPPPS</sequence>
<feature type="compositionally biased region" description="Basic and acidic residues" evidence="7">
    <location>
        <begin position="911"/>
        <end position="936"/>
    </location>
</feature>
<dbReference type="HAMAP" id="MF_03000">
    <property type="entry name" value="eIF3a"/>
    <property type="match status" value="1"/>
</dbReference>
<proteinExistence type="inferred from homology"/>
<dbReference type="Gene3D" id="4.10.860.10">
    <property type="entry name" value="UVR domain"/>
    <property type="match status" value="1"/>
</dbReference>
<dbReference type="EMBL" id="CAJNOC010000302">
    <property type="protein sequence ID" value="CAF0741705.1"/>
    <property type="molecule type" value="Genomic_DNA"/>
</dbReference>
<comment type="function">
    <text evidence="6">RNA-binding component of the eukaryotic translation initiation factor 3 (eIF-3) complex, which is involved in protein synthesis of a specialized repertoire of mRNAs and, together with other initiation factors, stimulates binding of mRNA and methionyl-tRNAi to the 40S ribosome. The eIF-3 complex specifically targets and initiates translation of a subset of mRNAs involved in cell proliferation.</text>
</comment>
<dbReference type="Proteomes" id="UP000663879">
    <property type="component" value="Unassembled WGS sequence"/>
</dbReference>